<dbReference type="AlphaFoldDB" id="Q16YP1"/>
<protein>
    <submittedName>
        <fullName evidence="2">AAEL008477-PA</fullName>
    </submittedName>
</protein>
<dbReference type="EMBL" id="CH477513">
    <property type="protein sequence ID" value="EAT39732.1"/>
    <property type="molecule type" value="Genomic_DNA"/>
</dbReference>
<proteinExistence type="predicted"/>
<name>Q16YP1_AEDAE</name>
<evidence type="ECO:0000313" key="2">
    <source>
        <dbReference type="EMBL" id="EAT39732.1"/>
    </source>
</evidence>
<evidence type="ECO:0000256" key="1">
    <source>
        <dbReference type="SAM" id="SignalP"/>
    </source>
</evidence>
<feature type="chain" id="PRO_5014307570" evidence="1">
    <location>
        <begin position="25"/>
        <end position="153"/>
    </location>
</feature>
<reference evidence="2" key="3">
    <citation type="submission" date="2012-09" db="EMBL/GenBank/DDBJ databases">
        <authorList>
            <consortium name="VectorBase"/>
        </authorList>
    </citation>
    <scope>NUCLEOTIDE SEQUENCE</scope>
    <source>
        <strain evidence="2">Liverpool</strain>
    </source>
</reference>
<reference evidence="2" key="2">
    <citation type="journal article" date="2007" name="Science">
        <title>Genome sequence of Aedes aegypti, a major arbovirus vector.</title>
        <authorList>
            <person name="Nene V."/>
            <person name="Wortman J.R."/>
            <person name="Lawson D."/>
            <person name="Haas B."/>
            <person name="Kodira C."/>
            <person name="Tu Z.J."/>
            <person name="Loftus B."/>
            <person name="Xi Z."/>
            <person name="Megy K."/>
            <person name="Grabherr M."/>
            <person name="Ren Q."/>
            <person name="Zdobnov E.M."/>
            <person name="Lobo N.F."/>
            <person name="Campbell K.S."/>
            <person name="Brown S.E."/>
            <person name="Bonaldo M.F."/>
            <person name="Zhu J."/>
            <person name="Sinkins S.P."/>
            <person name="Hogenkamp D.G."/>
            <person name="Amedeo P."/>
            <person name="Arensburger P."/>
            <person name="Atkinson P.W."/>
            <person name="Bidwell S."/>
            <person name="Biedler J."/>
            <person name="Birney E."/>
            <person name="Bruggner R.V."/>
            <person name="Costas J."/>
            <person name="Coy M.R."/>
            <person name="Crabtree J."/>
            <person name="Crawford M."/>
            <person name="Debruyn B."/>
            <person name="Decaprio D."/>
            <person name="Eiglmeier K."/>
            <person name="Eisenstadt E."/>
            <person name="El-Dorry H."/>
            <person name="Gelbart W.M."/>
            <person name="Gomes S.L."/>
            <person name="Hammond M."/>
            <person name="Hannick L.I."/>
            <person name="Hogan J.R."/>
            <person name="Holmes M.H."/>
            <person name="Jaffe D."/>
            <person name="Johnston J.S."/>
            <person name="Kennedy R.C."/>
            <person name="Koo H."/>
            <person name="Kravitz S."/>
            <person name="Kriventseva E.V."/>
            <person name="Kulp D."/>
            <person name="Labutti K."/>
            <person name="Lee E."/>
            <person name="Li S."/>
            <person name="Lovin D.D."/>
            <person name="Mao C."/>
            <person name="Mauceli E."/>
            <person name="Menck C.F."/>
            <person name="Miller J.R."/>
            <person name="Montgomery P."/>
            <person name="Mori A."/>
            <person name="Nascimento A.L."/>
            <person name="Naveira H.F."/>
            <person name="Nusbaum C."/>
            <person name="O'leary S."/>
            <person name="Orvis J."/>
            <person name="Pertea M."/>
            <person name="Quesneville H."/>
            <person name="Reidenbach K.R."/>
            <person name="Rogers Y.H."/>
            <person name="Roth C.W."/>
            <person name="Schneider J.R."/>
            <person name="Schatz M."/>
            <person name="Shumway M."/>
            <person name="Stanke M."/>
            <person name="Stinson E.O."/>
            <person name="Tubio J.M."/>
            <person name="Vanzee J.P."/>
            <person name="Verjovski-Almeida S."/>
            <person name="Werner D."/>
            <person name="White O."/>
            <person name="Wyder S."/>
            <person name="Zeng Q."/>
            <person name="Zhao Q."/>
            <person name="Zhao Y."/>
            <person name="Hill C.A."/>
            <person name="Raikhel A.S."/>
            <person name="Soares M.B."/>
            <person name="Knudson D.L."/>
            <person name="Lee N.H."/>
            <person name="Galagan J."/>
            <person name="Salzberg S.L."/>
            <person name="Paulsen I.T."/>
            <person name="Dimopoulos G."/>
            <person name="Collins F.H."/>
            <person name="Birren B."/>
            <person name="Fraser-Liggett C.M."/>
            <person name="Severson D.W."/>
        </authorList>
    </citation>
    <scope>NUCLEOTIDE SEQUENCE [LARGE SCALE GENOMIC DNA]</scope>
    <source>
        <strain evidence="2">Liverpool</strain>
    </source>
</reference>
<reference evidence="2" key="1">
    <citation type="submission" date="2005-10" db="EMBL/GenBank/DDBJ databases">
        <authorList>
            <person name="Loftus B.J."/>
            <person name="Nene V.M."/>
            <person name="Hannick L.I."/>
            <person name="Bidwell S."/>
            <person name="Haas B."/>
            <person name="Amedeo P."/>
            <person name="Orvis J."/>
            <person name="Wortman J.R."/>
            <person name="White O.R."/>
            <person name="Salzberg S."/>
            <person name="Shumway M."/>
            <person name="Koo H."/>
            <person name="Zhao Y."/>
            <person name="Holmes M."/>
            <person name="Miller J."/>
            <person name="Schatz M."/>
            <person name="Pop M."/>
            <person name="Pai G."/>
            <person name="Utterback T."/>
            <person name="Rogers Y.-H."/>
            <person name="Kravitz S."/>
            <person name="Fraser C.M."/>
        </authorList>
    </citation>
    <scope>NUCLEOTIDE SEQUENCE</scope>
    <source>
        <strain evidence="2">Liverpool</strain>
    </source>
</reference>
<organism evidence="2">
    <name type="scientific">Aedes aegypti</name>
    <name type="common">Yellowfever mosquito</name>
    <name type="synonym">Culex aegypti</name>
    <dbReference type="NCBI Taxonomy" id="7159"/>
    <lineage>
        <taxon>Eukaryota</taxon>
        <taxon>Metazoa</taxon>
        <taxon>Ecdysozoa</taxon>
        <taxon>Arthropoda</taxon>
        <taxon>Hexapoda</taxon>
        <taxon>Insecta</taxon>
        <taxon>Pterygota</taxon>
        <taxon>Neoptera</taxon>
        <taxon>Endopterygota</taxon>
        <taxon>Diptera</taxon>
        <taxon>Nematocera</taxon>
        <taxon>Culicoidea</taxon>
        <taxon>Culicidae</taxon>
        <taxon>Culicinae</taxon>
        <taxon>Aedini</taxon>
        <taxon>Aedes</taxon>
        <taxon>Stegomyia</taxon>
    </lineage>
</organism>
<keyword evidence="1" id="KW-0732">Signal</keyword>
<dbReference type="HOGENOM" id="CLU_1714781_0_0_1"/>
<gene>
    <name evidence="2" type="ORF">AaeL_AAEL008477</name>
</gene>
<dbReference type="PaxDb" id="7159-AAEL008477-PA"/>
<feature type="signal peptide" evidence="1">
    <location>
        <begin position="1"/>
        <end position="24"/>
    </location>
</feature>
<accession>Q16YP1</accession>
<sequence>MFGYFNSGLCFTVGLLMIRRGCYQLEVPLRCKLCHLLVDEISAVVTNNALRNTMSSKVSFTSDDNGFRSQILEDVQFEEIGVVIHRNKEVSSGTSIFSEEHIHRNELEWINRNFVALHWWIRLGCCEPCTNATLLDDIFNLGVHSGPEEIRSC</sequence>